<sequence length="608" mass="65547">MAFSSKATLDRPDPAALVAAGLAHHGAGRLAEAESAYRRVLADHPRHPDALHLLGALALQCGKPAEAVEWMRQSIRSAPDNAACFSNLASALRRLGRHGEAVACCHRALALDAGSGDALNNVANVLSDMGRHGDAATALRRLLRLKPRLTDQRLLLAQALILDGRAEAAIEELMVLLGMTPSSVAAYANLGMAHRRLGRAEEAVRYYRCALGFAPGDPGVLNNLGVTLQDLGRLDEAVACFRQSIAMQPGAAHTHLNLGLAARDLMRVDELIALSRTAARLDPSLAEAHTALGFGLLLKGELEEGFAEYEWRSRMADFPSPRRSFASPAWDGSDLAGRTLLVHDEQGVGDTIMFARFAQQLQARGARVVIECNSQLVRLLSAMPGIEGVVGRFDPPPPHDAHDALASLPHRLGTMLYTIPADTPYLRAEPELVTRWATRLGPPPSPLPAQRTGLRVGLVWAGNPGFKADHIRSPRLKAFLPLLDVPGVTVFGLQKGAGREDLETCGPLPSSFTDLGAEIADFADTAAIMENLDLVISSCTAPAHLAGALGRPVWTVLPFAPDWRWLDQGMCTPWYPTMRLFRQDRRGAWAPVVGRVRAALEALARSRR</sequence>
<organism evidence="2 3">
    <name type="scientific">Azospirillum brasilense</name>
    <dbReference type="NCBI Taxonomy" id="192"/>
    <lineage>
        <taxon>Bacteria</taxon>
        <taxon>Pseudomonadati</taxon>
        <taxon>Pseudomonadota</taxon>
        <taxon>Alphaproteobacteria</taxon>
        <taxon>Rhodospirillales</taxon>
        <taxon>Azospirillaceae</taxon>
        <taxon>Azospirillum</taxon>
    </lineage>
</organism>
<dbReference type="SUPFAM" id="SSF53756">
    <property type="entry name" value="UDP-Glycosyltransferase/glycogen phosphorylase"/>
    <property type="match status" value="1"/>
</dbReference>
<dbReference type="AlphaFoldDB" id="A0A4D8RD39"/>
<name>A0A4D8RD39_AZOBR</name>
<proteinExistence type="predicted"/>
<keyword evidence="1" id="KW-0802">TPR repeat</keyword>
<dbReference type="InterPro" id="IPR011990">
    <property type="entry name" value="TPR-like_helical_dom_sf"/>
</dbReference>
<dbReference type="PROSITE" id="PS50005">
    <property type="entry name" value="TPR"/>
    <property type="match status" value="3"/>
</dbReference>
<keyword evidence="2" id="KW-0614">Plasmid</keyword>
<dbReference type="EMBL" id="CP032346">
    <property type="protein sequence ID" value="QCO17379.1"/>
    <property type="molecule type" value="Genomic_DNA"/>
</dbReference>
<geneLocation type="plasmid" evidence="2">
    <name>p1</name>
</geneLocation>
<evidence type="ECO:0000313" key="3">
    <source>
        <dbReference type="Proteomes" id="UP000298693"/>
    </source>
</evidence>
<evidence type="ECO:0000313" key="2">
    <source>
        <dbReference type="EMBL" id="QCO17379.1"/>
    </source>
</evidence>
<accession>A0A4D8RD39</accession>
<dbReference type="PANTHER" id="PTHR44809">
    <property type="match status" value="1"/>
</dbReference>
<dbReference type="Pfam" id="PF13424">
    <property type="entry name" value="TPR_12"/>
    <property type="match status" value="2"/>
</dbReference>
<dbReference type="InterPro" id="IPR019734">
    <property type="entry name" value="TPR_rpt"/>
</dbReference>
<dbReference type="PROSITE" id="PS50293">
    <property type="entry name" value="TPR_REGION"/>
    <property type="match status" value="1"/>
</dbReference>
<dbReference type="Gene3D" id="1.25.40.10">
    <property type="entry name" value="Tetratricopeptide repeat domain"/>
    <property type="match status" value="2"/>
</dbReference>
<reference evidence="2 3" key="1">
    <citation type="submission" date="2018-09" db="EMBL/GenBank/DDBJ databases">
        <title>Whole genome based analysis of evolution and adaptive divergence in Indian and Brazilian strains of Azospirillum brasilense.</title>
        <authorList>
            <person name="Singh C."/>
            <person name="Tripathi A.K."/>
        </authorList>
    </citation>
    <scope>NUCLEOTIDE SEQUENCE [LARGE SCALE GENOMIC DNA]</scope>
    <source>
        <strain evidence="2 3">MTCC4039</strain>
        <plasmid evidence="2 3">p1</plasmid>
    </source>
</reference>
<dbReference type="SMART" id="SM00028">
    <property type="entry name" value="TPR"/>
    <property type="match status" value="7"/>
</dbReference>
<dbReference type="PANTHER" id="PTHR44809:SF1">
    <property type="entry name" value="PROTEIN O-MANNOSYL-TRANSFERASE TMTC1"/>
    <property type="match status" value="1"/>
</dbReference>
<dbReference type="SUPFAM" id="SSF48452">
    <property type="entry name" value="TPR-like"/>
    <property type="match status" value="1"/>
</dbReference>
<feature type="repeat" description="TPR" evidence="1">
    <location>
        <begin position="48"/>
        <end position="81"/>
    </location>
</feature>
<protein>
    <submittedName>
        <fullName evidence="2">Tetratricopeptide repeat protein</fullName>
    </submittedName>
</protein>
<dbReference type="Pfam" id="PF13432">
    <property type="entry name" value="TPR_16"/>
    <property type="match status" value="1"/>
</dbReference>
<dbReference type="Gene3D" id="3.40.50.2000">
    <property type="entry name" value="Glycogen Phosphorylase B"/>
    <property type="match status" value="1"/>
</dbReference>
<evidence type="ECO:0000256" key="1">
    <source>
        <dbReference type="PROSITE-ProRule" id="PRU00339"/>
    </source>
</evidence>
<dbReference type="Proteomes" id="UP000298693">
    <property type="component" value="Plasmid p1"/>
</dbReference>
<dbReference type="RefSeq" id="WP_137141490.1">
    <property type="nucleotide sequence ID" value="NZ_CP032346.1"/>
</dbReference>
<dbReference type="InterPro" id="IPR052943">
    <property type="entry name" value="TMTC_O-mannosyl-trnsfr"/>
</dbReference>
<feature type="repeat" description="TPR" evidence="1">
    <location>
        <begin position="184"/>
        <end position="217"/>
    </location>
</feature>
<feature type="repeat" description="TPR" evidence="1">
    <location>
        <begin position="218"/>
        <end position="251"/>
    </location>
</feature>
<gene>
    <name evidence="2" type="ORF">D3869_19250</name>
</gene>